<protein>
    <submittedName>
        <fullName evidence="1">Uncharacterized protein</fullName>
    </submittedName>
</protein>
<keyword evidence="2" id="KW-1185">Reference proteome</keyword>
<dbReference type="Proteomes" id="UP001642360">
    <property type="component" value="Unassembled WGS sequence"/>
</dbReference>
<proteinExistence type="predicted"/>
<sequence>MGDIHGTGNEVEMARGTSFIGDGARDTGGNAFHGLGDALAVNLGDAASGIKVRCDAATPITVGDTNKDVEARITHAVDDTKAT</sequence>
<comment type="caution">
    <text evidence="1">The sequence shown here is derived from an EMBL/GenBank/DDBJ whole genome shotgun (WGS) entry which is preliminary data.</text>
</comment>
<organism evidence="1 2">
    <name type="scientific">Ilex paraguariensis</name>
    <name type="common">yerba mate</name>
    <dbReference type="NCBI Taxonomy" id="185542"/>
    <lineage>
        <taxon>Eukaryota</taxon>
        <taxon>Viridiplantae</taxon>
        <taxon>Streptophyta</taxon>
        <taxon>Embryophyta</taxon>
        <taxon>Tracheophyta</taxon>
        <taxon>Spermatophyta</taxon>
        <taxon>Magnoliopsida</taxon>
        <taxon>eudicotyledons</taxon>
        <taxon>Gunneridae</taxon>
        <taxon>Pentapetalae</taxon>
        <taxon>asterids</taxon>
        <taxon>campanulids</taxon>
        <taxon>Aquifoliales</taxon>
        <taxon>Aquifoliaceae</taxon>
        <taxon>Ilex</taxon>
    </lineage>
</organism>
<evidence type="ECO:0000313" key="2">
    <source>
        <dbReference type="Proteomes" id="UP001642360"/>
    </source>
</evidence>
<dbReference type="AlphaFoldDB" id="A0ABC8SYQ5"/>
<name>A0ABC8SYQ5_9AQUA</name>
<reference evidence="1 2" key="1">
    <citation type="submission" date="2024-02" db="EMBL/GenBank/DDBJ databases">
        <authorList>
            <person name="Vignale AGUSTIN F."/>
            <person name="Sosa J E."/>
            <person name="Modenutti C."/>
        </authorList>
    </citation>
    <scope>NUCLEOTIDE SEQUENCE [LARGE SCALE GENOMIC DNA]</scope>
</reference>
<gene>
    <name evidence="1" type="ORF">ILEXP_LOCUS31186</name>
</gene>
<dbReference type="EMBL" id="CAUOFW020003836">
    <property type="protein sequence ID" value="CAK9162322.1"/>
    <property type="molecule type" value="Genomic_DNA"/>
</dbReference>
<accession>A0ABC8SYQ5</accession>
<evidence type="ECO:0000313" key="1">
    <source>
        <dbReference type="EMBL" id="CAK9162322.1"/>
    </source>
</evidence>